<feature type="non-terminal residue" evidence="6">
    <location>
        <position position="1"/>
    </location>
</feature>
<comment type="caution">
    <text evidence="6">The sequence shown here is derived from an EMBL/GenBank/DDBJ whole genome shotgun (WGS) entry which is preliminary data.</text>
</comment>
<comment type="similarity">
    <text evidence="1">Belongs to the ABC transporter superfamily.</text>
</comment>
<dbReference type="Proteomes" id="UP000703893">
    <property type="component" value="Unassembled WGS sequence"/>
</dbReference>
<gene>
    <name evidence="6" type="ORF">FJZ00_08280</name>
</gene>
<dbReference type="InterPro" id="IPR003593">
    <property type="entry name" value="AAA+_ATPase"/>
</dbReference>
<dbReference type="SUPFAM" id="SSF52540">
    <property type="entry name" value="P-loop containing nucleoside triphosphate hydrolases"/>
    <property type="match status" value="1"/>
</dbReference>
<dbReference type="InterPro" id="IPR017871">
    <property type="entry name" value="ABC_transporter-like_CS"/>
</dbReference>
<dbReference type="GO" id="GO:0005524">
    <property type="term" value="F:ATP binding"/>
    <property type="evidence" value="ECO:0007669"/>
    <property type="project" value="UniProtKB-KW"/>
</dbReference>
<organism evidence="6 7">
    <name type="scientific">Candidatus Tanganyikabacteria bacterium</name>
    <dbReference type="NCBI Taxonomy" id="2961651"/>
    <lineage>
        <taxon>Bacteria</taxon>
        <taxon>Bacillati</taxon>
        <taxon>Candidatus Sericytochromatia</taxon>
        <taxon>Candidatus Tanganyikabacteria</taxon>
    </lineage>
</organism>
<keyword evidence="3" id="KW-0547">Nucleotide-binding</keyword>
<proteinExistence type="inferred from homology"/>
<dbReference type="CDD" id="cd03255">
    <property type="entry name" value="ABC_MJ0796_LolCDE_FtsE"/>
    <property type="match status" value="1"/>
</dbReference>
<keyword evidence="4 6" id="KW-0067">ATP-binding</keyword>
<reference evidence="6 7" key="1">
    <citation type="submission" date="2019-03" db="EMBL/GenBank/DDBJ databases">
        <title>Lake Tanganyika Metagenome-Assembled Genomes (MAGs).</title>
        <authorList>
            <person name="Tran P."/>
        </authorList>
    </citation>
    <scope>NUCLEOTIDE SEQUENCE [LARGE SCALE GENOMIC DNA]</scope>
    <source>
        <strain evidence="6">K_DeepCast_65m_m2_236</strain>
    </source>
</reference>
<evidence type="ECO:0000256" key="1">
    <source>
        <dbReference type="ARBA" id="ARBA00005417"/>
    </source>
</evidence>
<evidence type="ECO:0000256" key="3">
    <source>
        <dbReference type="ARBA" id="ARBA00022741"/>
    </source>
</evidence>
<dbReference type="Gene3D" id="3.40.50.300">
    <property type="entry name" value="P-loop containing nucleotide triphosphate hydrolases"/>
    <property type="match status" value="1"/>
</dbReference>
<sequence length="197" mass="21032">FVAITGPSGSGKSTLLYLLGALDRPTQGEVRILGQATGPLADPALAAIRNKLIGFVFQFHFLMLDLTALENVMVPALVAGLPMGRATAKSRELLEKVGLSHRLSHRPAQLSGGEQQRVAVARALMNGPALLLGDELTGNLDSTSGEAIYQLLRDHNRSEGQTIVIVTHNAQLAAHADRIIEMVDGRIRRDSAVSVQT</sequence>
<keyword evidence="2" id="KW-0813">Transport</keyword>
<evidence type="ECO:0000259" key="5">
    <source>
        <dbReference type="PROSITE" id="PS50893"/>
    </source>
</evidence>
<dbReference type="SMART" id="SM00382">
    <property type="entry name" value="AAA"/>
    <property type="match status" value="1"/>
</dbReference>
<dbReference type="PANTHER" id="PTHR42798">
    <property type="entry name" value="LIPOPROTEIN-RELEASING SYSTEM ATP-BINDING PROTEIN LOLD"/>
    <property type="match status" value="1"/>
</dbReference>
<dbReference type="PROSITE" id="PS50893">
    <property type="entry name" value="ABC_TRANSPORTER_2"/>
    <property type="match status" value="1"/>
</dbReference>
<accession>A0A937X5G1</accession>
<dbReference type="PANTHER" id="PTHR42798:SF2">
    <property type="entry name" value="ABC TRANSPORTER ATP-BINDING PROTEIN MG467-RELATED"/>
    <property type="match status" value="1"/>
</dbReference>
<dbReference type="InterPro" id="IPR017911">
    <property type="entry name" value="MacB-like_ATP-bd"/>
</dbReference>
<dbReference type="GO" id="GO:0016887">
    <property type="term" value="F:ATP hydrolysis activity"/>
    <property type="evidence" value="ECO:0007669"/>
    <property type="project" value="InterPro"/>
</dbReference>
<dbReference type="EMBL" id="VGJX01000458">
    <property type="protein sequence ID" value="MBM3275137.1"/>
    <property type="molecule type" value="Genomic_DNA"/>
</dbReference>
<dbReference type="Pfam" id="PF00005">
    <property type="entry name" value="ABC_tran"/>
    <property type="match status" value="1"/>
</dbReference>
<name>A0A937X5G1_9BACT</name>
<protein>
    <submittedName>
        <fullName evidence="6">ABC transporter ATP-binding protein</fullName>
    </submittedName>
</protein>
<dbReference type="AlphaFoldDB" id="A0A937X5G1"/>
<evidence type="ECO:0000256" key="4">
    <source>
        <dbReference type="ARBA" id="ARBA00022840"/>
    </source>
</evidence>
<feature type="domain" description="ABC transporter" evidence="5">
    <location>
        <begin position="1"/>
        <end position="197"/>
    </location>
</feature>
<evidence type="ECO:0000313" key="7">
    <source>
        <dbReference type="Proteomes" id="UP000703893"/>
    </source>
</evidence>
<dbReference type="PROSITE" id="PS00211">
    <property type="entry name" value="ABC_TRANSPORTER_1"/>
    <property type="match status" value="1"/>
</dbReference>
<dbReference type="InterPro" id="IPR003439">
    <property type="entry name" value="ABC_transporter-like_ATP-bd"/>
</dbReference>
<dbReference type="InterPro" id="IPR027417">
    <property type="entry name" value="P-loop_NTPase"/>
</dbReference>
<evidence type="ECO:0000256" key="2">
    <source>
        <dbReference type="ARBA" id="ARBA00022448"/>
    </source>
</evidence>
<evidence type="ECO:0000313" key="6">
    <source>
        <dbReference type="EMBL" id="MBM3275137.1"/>
    </source>
</evidence>